<feature type="compositionally biased region" description="Polar residues" evidence="17">
    <location>
        <begin position="346"/>
        <end position="356"/>
    </location>
</feature>
<evidence type="ECO:0000256" key="18">
    <source>
        <dbReference type="SAM" id="Phobius"/>
    </source>
</evidence>
<keyword evidence="3" id="KW-1003">Cell membrane</keyword>
<evidence type="ECO:0000256" key="10">
    <source>
        <dbReference type="ARBA" id="ARBA00023157"/>
    </source>
</evidence>
<feature type="compositionally biased region" description="Basic and acidic residues" evidence="17">
    <location>
        <begin position="333"/>
        <end position="344"/>
    </location>
</feature>
<dbReference type="SUPFAM" id="SSF49265">
    <property type="entry name" value="Fibronectin type III"/>
    <property type="match status" value="2"/>
</dbReference>
<evidence type="ECO:0000256" key="8">
    <source>
        <dbReference type="ARBA" id="ARBA00022989"/>
    </source>
</evidence>
<feature type="transmembrane region" description="Helical" evidence="18">
    <location>
        <begin position="244"/>
        <end position="267"/>
    </location>
</feature>
<keyword evidence="11 22" id="KW-0675">Receptor</keyword>
<keyword evidence="6 19" id="KW-0732">Signal</keyword>
<dbReference type="PANTHER" id="PTHR20859:SF5">
    <property type="entry name" value="INTERFERON GAMMA RECEPTOR 1"/>
    <property type="match status" value="1"/>
</dbReference>
<dbReference type="Proteomes" id="UP000527355">
    <property type="component" value="Unassembled WGS sequence"/>
</dbReference>
<evidence type="ECO:0000256" key="17">
    <source>
        <dbReference type="SAM" id="MobiDB-lite"/>
    </source>
</evidence>
<evidence type="ECO:0000256" key="11">
    <source>
        <dbReference type="ARBA" id="ARBA00023170"/>
    </source>
</evidence>
<evidence type="ECO:0000256" key="6">
    <source>
        <dbReference type="ARBA" id="ARBA00022729"/>
    </source>
</evidence>
<dbReference type="GO" id="GO:0060333">
    <property type="term" value="P:type II interferon-mediated signaling pathway"/>
    <property type="evidence" value="ECO:0007669"/>
    <property type="project" value="InterPro"/>
</dbReference>
<keyword evidence="13" id="KW-0393">Immunoglobulin domain</keyword>
<dbReference type="Gene3D" id="2.60.40.10">
    <property type="entry name" value="Immunoglobulins"/>
    <property type="match status" value="2"/>
</dbReference>
<evidence type="ECO:0000256" key="12">
    <source>
        <dbReference type="ARBA" id="ARBA00023180"/>
    </source>
</evidence>
<comment type="similarity">
    <text evidence="2">Belongs to the type II cytokine receptor family.</text>
</comment>
<dbReference type="Pfam" id="PF07140">
    <property type="entry name" value="IFNGR1_D2"/>
    <property type="match status" value="1"/>
</dbReference>
<feature type="domain" description="Interferon gamma receptor D2" evidence="21">
    <location>
        <begin position="129"/>
        <end position="233"/>
    </location>
</feature>
<dbReference type="InterPro" id="IPR008355">
    <property type="entry name" value="Interferon_gamma_rcpt_asu"/>
</dbReference>
<sequence>MARLLLLVLLTQAASWAERSAADPKPSSVPIPTNLTIKAYNFDTVLFWNYPIMAQKPVFTVQVKVYGEDEWLDACNTSHHHCNIFSMIKLPDVSLWARVKARLGQEESAYAVSEEFILCQQGKVGPPNLHISHKEDQIIINIFHPLIMVNGTVLGTIYGDETCYTFMYKVHERINGSLMIDRIFGENEDDCDETQCNFSIPVSSLNSEYCISAEGISNLRSFKTEMSKELCITISDSKSIKDSVWIPVVAALLLFLVLILVVVCWNFKKINPFKRESIMLPKSLVSVVKNASSEAKAESKYISPIIYEPIVPENEKVIWEEQLSSAVISSMQTEDHPGKVEHGDLSSGTQVGTTEENTPDMAPGSPLTLVRRGDSVHSGSNQSEPCIVALNCYHSRNGSDSGLVESGIILSDSESPPSNKSGMKTEEPEPITLRNTTTSFGYDKPHVLVDLPVDEGVKESLIGYRVTADSKEFS</sequence>
<evidence type="ECO:0000256" key="1">
    <source>
        <dbReference type="ARBA" id="ARBA00004251"/>
    </source>
</evidence>
<evidence type="ECO:0000313" key="22">
    <source>
        <dbReference type="EMBL" id="KAF6341355.1"/>
    </source>
</evidence>
<evidence type="ECO:0000256" key="4">
    <source>
        <dbReference type="ARBA" id="ARBA00022553"/>
    </source>
</evidence>
<evidence type="ECO:0000256" key="19">
    <source>
        <dbReference type="SAM" id="SignalP"/>
    </source>
</evidence>
<comment type="subunit">
    <text evidence="14">Monomer. Heterodimer with IFNGR2, to form the IFNG receptor complex. Interacts with JAK1. Interacts (when phosphorylated) with STAT1. Interacts with SOCS1.</text>
</comment>
<feature type="region of interest" description="Disordered" evidence="17">
    <location>
        <begin position="332"/>
        <end position="365"/>
    </location>
</feature>
<gene>
    <name evidence="22" type="ORF">mMyoMyo1_006644</name>
</gene>
<keyword evidence="10" id="KW-1015">Disulfide bond</keyword>
<evidence type="ECO:0000256" key="13">
    <source>
        <dbReference type="ARBA" id="ARBA00023319"/>
    </source>
</evidence>
<evidence type="ECO:0000259" key="21">
    <source>
        <dbReference type="Pfam" id="PF07140"/>
    </source>
</evidence>
<feature type="domain" description="Fibronectin type-III" evidence="20">
    <location>
        <begin position="5"/>
        <end position="109"/>
    </location>
</feature>
<dbReference type="FunFam" id="2.60.40.10:FF:001425">
    <property type="entry name" value="Interferon gamma receptor 1"/>
    <property type="match status" value="1"/>
</dbReference>
<dbReference type="OrthoDB" id="9946382at2759"/>
<keyword evidence="4" id="KW-0597">Phosphoprotein</keyword>
<dbReference type="VEuPathDB" id="HostDB:GeneID_118659706"/>
<comment type="subcellular location">
    <subcellularLocation>
        <location evidence="1">Cell membrane</location>
        <topology evidence="1">Single-pass type I membrane protein</topology>
    </subcellularLocation>
</comment>
<keyword evidence="8 18" id="KW-1133">Transmembrane helix</keyword>
<organism evidence="22 23">
    <name type="scientific">Myotis myotis</name>
    <name type="common">Greater mouse-eared bat</name>
    <name type="synonym">Vespertilio myotis</name>
    <dbReference type="NCBI Taxonomy" id="51298"/>
    <lineage>
        <taxon>Eukaryota</taxon>
        <taxon>Metazoa</taxon>
        <taxon>Chordata</taxon>
        <taxon>Craniata</taxon>
        <taxon>Vertebrata</taxon>
        <taxon>Euteleostomi</taxon>
        <taxon>Mammalia</taxon>
        <taxon>Eutheria</taxon>
        <taxon>Laurasiatheria</taxon>
        <taxon>Chiroptera</taxon>
        <taxon>Yangochiroptera</taxon>
        <taxon>Vespertilionidae</taxon>
        <taxon>Myotis</taxon>
    </lineage>
</organism>
<dbReference type="PRINTS" id="PR01777">
    <property type="entry name" value="INTERFERONGR"/>
</dbReference>
<evidence type="ECO:0000256" key="9">
    <source>
        <dbReference type="ARBA" id="ARBA00023136"/>
    </source>
</evidence>
<feature type="region of interest" description="Disordered" evidence="17">
    <location>
        <begin position="410"/>
        <end position="431"/>
    </location>
</feature>
<evidence type="ECO:0000256" key="2">
    <source>
        <dbReference type="ARBA" id="ARBA00005399"/>
    </source>
</evidence>
<evidence type="ECO:0000256" key="7">
    <source>
        <dbReference type="ARBA" id="ARBA00022843"/>
    </source>
</evidence>
<evidence type="ECO:0000256" key="14">
    <source>
        <dbReference type="ARBA" id="ARBA00063248"/>
    </source>
</evidence>
<dbReference type="PANTHER" id="PTHR20859">
    <property type="entry name" value="INTERFERON/INTERLEUKIN RECEPTOR"/>
    <property type="match status" value="1"/>
</dbReference>
<keyword evidence="23" id="KW-1185">Reference proteome</keyword>
<proteinExistence type="inferred from homology"/>
<dbReference type="Pfam" id="PF01108">
    <property type="entry name" value="Tissue_fac"/>
    <property type="match status" value="1"/>
</dbReference>
<feature type="chain" id="PRO_5029870394" description="Interferon gamma receptor 1" evidence="19">
    <location>
        <begin position="18"/>
        <end position="474"/>
    </location>
</feature>
<feature type="compositionally biased region" description="Polar residues" evidence="17">
    <location>
        <begin position="412"/>
        <end position="422"/>
    </location>
</feature>
<dbReference type="GO" id="GO:0009615">
    <property type="term" value="P:response to virus"/>
    <property type="evidence" value="ECO:0007669"/>
    <property type="project" value="UniProtKB-ARBA"/>
</dbReference>
<dbReference type="EMBL" id="JABWUV010000007">
    <property type="protein sequence ID" value="KAF6341355.1"/>
    <property type="molecule type" value="Genomic_DNA"/>
</dbReference>
<dbReference type="Pfam" id="PF20634">
    <property type="entry name" value="IFNGR1_transm"/>
    <property type="match status" value="1"/>
</dbReference>
<dbReference type="GO" id="GO:0019955">
    <property type="term" value="F:cytokine binding"/>
    <property type="evidence" value="ECO:0007669"/>
    <property type="project" value="InterPro"/>
</dbReference>
<dbReference type="GO" id="GO:0005886">
    <property type="term" value="C:plasma membrane"/>
    <property type="evidence" value="ECO:0007669"/>
    <property type="project" value="UniProtKB-SubCell"/>
</dbReference>
<dbReference type="InterPro" id="IPR021126">
    <property type="entry name" value="IFN_gamma_rc_D2_pox/mammal"/>
</dbReference>
<keyword evidence="9 18" id="KW-0472">Membrane</keyword>
<keyword evidence="5 18" id="KW-0812">Transmembrane</keyword>
<protein>
    <recommendedName>
        <fullName evidence="15">Interferon gamma receptor 1</fullName>
    </recommendedName>
    <alternativeName>
        <fullName evidence="16">Interferon gamma receptor alpha-chain</fullName>
    </alternativeName>
</protein>
<comment type="caution">
    <text evidence="22">The sequence shown here is derived from an EMBL/GenBank/DDBJ whole genome shotgun (WGS) entry which is preliminary data.</text>
</comment>
<dbReference type="InterPro" id="IPR036116">
    <property type="entry name" value="FN3_sf"/>
</dbReference>
<dbReference type="AlphaFoldDB" id="A0A7J7WV79"/>
<dbReference type="InterPro" id="IPR013783">
    <property type="entry name" value="Ig-like_fold"/>
</dbReference>
<dbReference type="GO" id="GO:0004896">
    <property type="term" value="F:cytokine receptor activity"/>
    <property type="evidence" value="ECO:0007669"/>
    <property type="project" value="InterPro"/>
</dbReference>
<dbReference type="InterPro" id="IPR003961">
    <property type="entry name" value="FN3_dom"/>
</dbReference>
<evidence type="ECO:0000259" key="20">
    <source>
        <dbReference type="Pfam" id="PF01108"/>
    </source>
</evidence>
<evidence type="ECO:0000256" key="5">
    <source>
        <dbReference type="ARBA" id="ARBA00022692"/>
    </source>
</evidence>
<evidence type="ECO:0000256" key="15">
    <source>
        <dbReference type="ARBA" id="ARBA00069555"/>
    </source>
</evidence>
<name>A0A7J7WV79_MYOMY</name>
<keyword evidence="12" id="KW-0325">Glycoprotein</keyword>
<reference evidence="22 23" key="1">
    <citation type="journal article" date="2020" name="Nature">
        <title>Six reference-quality genomes reveal evolution of bat adaptations.</title>
        <authorList>
            <person name="Jebb D."/>
            <person name="Huang Z."/>
            <person name="Pippel M."/>
            <person name="Hughes G.M."/>
            <person name="Lavrichenko K."/>
            <person name="Devanna P."/>
            <person name="Winkler S."/>
            <person name="Jermiin L.S."/>
            <person name="Skirmuntt E.C."/>
            <person name="Katzourakis A."/>
            <person name="Burkitt-Gray L."/>
            <person name="Ray D.A."/>
            <person name="Sullivan K.A.M."/>
            <person name="Roscito J.G."/>
            <person name="Kirilenko B.M."/>
            <person name="Davalos L.M."/>
            <person name="Corthals A.P."/>
            <person name="Power M.L."/>
            <person name="Jones G."/>
            <person name="Ransome R.D."/>
            <person name="Dechmann D.K.N."/>
            <person name="Locatelli A.G."/>
            <person name="Puechmaille S.J."/>
            <person name="Fedrigo O."/>
            <person name="Jarvis E.D."/>
            <person name="Hiller M."/>
            <person name="Vernes S.C."/>
            <person name="Myers E.W."/>
            <person name="Teeling E.C."/>
        </authorList>
    </citation>
    <scope>NUCLEOTIDE SEQUENCE [LARGE SCALE GENOMIC DNA]</scope>
    <source>
        <strain evidence="22">MMyoMyo1</strain>
        <tissue evidence="22">Flight muscle</tissue>
    </source>
</reference>
<evidence type="ECO:0000313" key="23">
    <source>
        <dbReference type="Proteomes" id="UP000527355"/>
    </source>
</evidence>
<accession>A0A7J7WV79</accession>
<dbReference type="InterPro" id="IPR050650">
    <property type="entry name" value="Type-II_Cytokine-TF_Rcpt"/>
</dbReference>
<dbReference type="FunFam" id="2.60.40.10:FF:001244">
    <property type="entry name" value="Interferon gamma receptor 1"/>
    <property type="match status" value="1"/>
</dbReference>
<keyword evidence="7" id="KW-0832">Ubl conjugation</keyword>
<evidence type="ECO:0000256" key="16">
    <source>
        <dbReference type="ARBA" id="ARBA00082025"/>
    </source>
</evidence>
<evidence type="ECO:0000256" key="3">
    <source>
        <dbReference type="ARBA" id="ARBA00022475"/>
    </source>
</evidence>
<feature type="signal peptide" evidence="19">
    <location>
        <begin position="1"/>
        <end position="17"/>
    </location>
</feature>